<dbReference type="EMBL" id="JAUCMV010000004">
    <property type="protein sequence ID" value="KAK0401610.1"/>
    <property type="molecule type" value="Genomic_DNA"/>
</dbReference>
<comment type="caution">
    <text evidence="2">The sequence shown here is derived from an EMBL/GenBank/DDBJ whole genome shotgun (WGS) entry which is preliminary data.</text>
</comment>
<dbReference type="Gene3D" id="1.20.1280.50">
    <property type="match status" value="1"/>
</dbReference>
<evidence type="ECO:0000313" key="2">
    <source>
        <dbReference type="EMBL" id="KAK0401610.1"/>
    </source>
</evidence>
<dbReference type="InterPro" id="IPR036047">
    <property type="entry name" value="F-box-like_dom_sf"/>
</dbReference>
<keyword evidence="3" id="KW-1185">Reference proteome</keyword>
<sequence>MGAKLSCLNDNQSIFLQDGDGFSTLPVELKWKIASFLSVEDGLLRMRLVCSLWNEWIIAYLSTKRMSVRLHVDYDMPPKFAIDGGKPNKLKIMKKIPSFYHITKLNTFEKYASWKPIEGAWNEVIQFMSLPPCQNLTSIAIPSIPTGEHLTYFCERLRRLPDLQYVRLLAANDNGFMNIHDELIAKDTLRSIKFHLPYGNQLALSDPIFNMFAANPHLHTLLITGHGTYSNDLVEKLVSSLIENPRKMNIVLPVRPWVAHNLPGSLRSVQCTQIGDAYYHMMPDALYTLKITSTPAMTHVISGHYQIEMKRSSDFDEFKTMLIDRVIQTAESMDNANAKRRIATEVAAHYRELKGLVYDVKLDAIKLKRDMSLVKMDPSALQRLLNSYFQTIFHRNVHIIVHIIRNVNFALS</sequence>
<proteinExistence type="predicted"/>
<dbReference type="Proteomes" id="UP001175271">
    <property type="component" value="Unassembled WGS sequence"/>
</dbReference>
<organism evidence="2 3">
    <name type="scientific">Steinernema hermaphroditum</name>
    <dbReference type="NCBI Taxonomy" id="289476"/>
    <lineage>
        <taxon>Eukaryota</taxon>
        <taxon>Metazoa</taxon>
        <taxon>Ecdysozoa</taxon>
        <taxon>Nematoda</taxon>
        <taxon>Chromadorea</taxon>
        <taxon>Rhabditida</taxon>
        <taxon>Tylenchina</taxon>
        <taxon>Panagrolaimomorpha</taxon>
        <taxon>Strongyloidoidea</taxon>
        <taxon>Steinernematidae</taxon>
        <taxon>Steinernema</taxon>
    </lineage>
</organism>
<dbReference type="CDD" id="cd09917">
    <property type="entry name" value="F-box_SF"/>
    <property type="match status" value="1"/>
</dbReference>
<protein>
    <recommendedName>
        <fullName evidence="1">F-box domain-containing protein</fullName>
    </recommendedName>
</protein>
<dbReference type="SUPFAM" id="SSF81383">
    <property type="entry name" value="F-box domain"/>
    <property type="match status" value="1"/>
</dbReference>
<accession>A0AA39H9J5</accession>
<dbReference type="Pfam" id="PF12937">
    <property type="entry name" value="F-box-like"/>
    <property type="match status" value="1"/>
</dbReference>
<dbReference type="InterPro" id="IPR001810">
    <property type="entry name" value="F-box_dom"/>
</dbReference>
<evidence type="ECO:0000313" key="3">
    <source>
        <dbReference type="Proteomes" id="UP001175271"/>
    </source>
</evidence>
<feature type="domain" description="F-box" evidence="1">
    <location>
        <begin position="22"/>
        <end position="55"/>
    </location>
</feature>
<reference evidence="2" key="1">
    <citation type="submission" date="2023-06" db="EMBL/GenBank/DDBJ databases">
        <title>Genomic analysis of the entomopathogenic nematode Steinernema hermaphroditum.</title>
        <authorList>
            <person name="Schwarz E.M."/>
            <person name="Heppert J.K."/>
            <person name="Baniya A."/>
            <person name="Schwartz H.T."/>
            <person name="Tan C.-H."/>
            <person name="Antoshechkin I."/>
            <person name="Sternberg P.W."/>
            <person name="Goodrich-Blair H."/>
            <person name="Dillman A.R."/>
        </authorList>
    </citation>
    <scope>NUCLEOTIDE SEQUENCE</scope>
    <source>
        <strain evidence="2">PS9179</strain>
        <tissue evidence="2">Whole animal</tissue>
    </source>
</reference>
<name>A0AA39H9J5_9BILA</name>
<dbReference type="AlphaFoldDB" id="A0AA39H9J5"/>
<evidence type="ECO:0000259" key="1">
    <source>
        <dbReference type="Pfam" id="PF12937"/>
    </source>
</evidence>
<gene>
    <name evidence="2" type="ORF">QR680_015874</name>
</gene>